<evidence type="ECO:0000256" key="1">
    <source>
        <dbReference type="SAM" id="MobiDB-lite"/>
    </source>
</evidence>
<name>A0A4R0RI69_9APHY</name>
<reference evidence="2 3" key="1">
    <citation type="submission" date="2018-11" db="EMBL/GenBank/DDBJ databases">
        <title>Genome assembly of Steccherinum ochraceum LE-BIN_3174, the white-rot fungus of the Steccherinaceae family (The Residual Polyporoid clade, Polyporales, Basidiomycota).</title>
        <authorList>
            <person name="Fedorova T.V."/>
            <person name="Glazunova O.A."/>
            <person name="Landesman E.O."/>
            <person name="Moiseenko K.V."/>
            <person name="Psurtseva N.V."/>
            <person name="Savinova O.S."/>
            <person name="Shakhova N.V."/>
            <person name="Tyazhelova T.V."/>
            <person name="Vasina D.V."/>
        </authorList>
    </citation>
    <scope>NUCLEOTIDE SEQUENCE [LARGE SCALE GENOMIC DNA]</scope>
    <source>
        <strain evidence="2 3">LE-BIN_3174</strain>
    </source>
</reference>
<evidence type="ECO:0000313" key="3">
    <source>
        <dbReference type="Proteomes" id="UP000292702"/>
    </source>
</evidence>
<evidence type="ECO:0000313" key="2">
    <source>
        <dbReference type="EMBL" id="TCD63458.1"/>
    </source>
</evidence>
<feature type="compositionally biased region" description="Low complexity" evidence="1">
    <location>
        <begin position="10"/>
        <end position="22"/>
    </location>
</feature>
<feature type="non-terminal residue" evidence="2">
    <location>
        <position position="60"/>
    </location>
</feature>
<dbReference type="EMBL" id="RWJN01000297">
    <property type="protein sequence ID" value="TCD63458.1"/>
    <property type="molecule type" value="Genomic_DNA"/>
</dbReference>
<feature type="compositionally biased region" description="Polar residues" evidence="1">
    <location>
        <begin position="50"/>
        <end position="60"/>
    </location>
</feature>
<dbReference type="AlphaFoldDB" id="A0A4R0RI69"/>
<feature type="region of interest" description="Disordered" evidence="1">
    <location>
        <begin position="1"/>
        <end position="60"/>
    </location>
</feature>
<sequence length="60" mass="6139">MPPQATQGVAGNAEGEPAPAAELRQSREGRGSSSRRSGNTAVPNYRSAPLTPNASMDASQ</sequence>
<organism evidence="2 3">
    <name type="scientific">Steccherinum ochraceum</name>
    <dbReference type="NCBI Taxonomy" id="92696"/>
    <lineage>
        <taxon>Eukaryota</taxon>
        <taxon>Fungi</taxon>
        <taxon>Dikarya</taxon>
        <taxon>Basidiomycota</taxon>
        <taxon>Agaricomycotina</taxon>
        <taxon>Agaricomycetes</taxon>
        <taxon>Polyporales</taxon>
        <taxon>Steccherinaceae</taxon>
        <taxon>Steccherinum</taxon>
    </lineage>
</organism>
<keyword evidence="3" id="KW-1185">Reference proteome</keyword>
<protein>
    <submittedName>
        <fullName evidence="2">Uncharacterized protein</fullName>
    </submittedName>
</protein>
<proteinExistence type="predicted"/>
<accession>A0A4R0RI69</accession>
<gene>
    <name evidence="2" type="ORF">EIP91_005399</name>
</gene>
<dbReference type="Proteomes" id="UP000292702">
    <property type="component" value="Unassembled WGS sequence"/>
</dbReference>
<comment type="caution">
    <text evidence="2">The sequence shown here is derived from an EMBL/GenBank/DDBJ whole genome shotgun (WGS) entry which is preliminary data.</text>
</comment>